<evidence type="ECO:0000256" key="1">
    <source>
        <dbReference type="SAM" id="Phobius"/>
    </source>
</evidence>
<feature type="transmembrane region" description="Helical" evidence="1">
    <location>
        <begin position="110"/>
        <end position="132"/>
    </location>
</feature>
<keyword evidence="1" id="KW-0812">Transmembrane</keyword>
<dbReference type="EMBL" id="BARW01005532">
    <property type="protein sequence ID" value="GAI80420.1"/>
    <property type="molecule type" value="Genomic_DNA"/>
</dbReference>
<organism evidence="2">
    <name type="scientific">marine sediment metagenome</name>
    <dbReference type="NCBI Taxonomy" id="412755"/>
    <lineage>
        <taxon>unclassified sequences</taxon>
        <taxon>metagenomes</taxon>
        <taxon>ecological metagenomes</taxon>
    </lineage>
</organism>
<comment type="caution">
    <text evidence="2">The sequence shown here is derived from an EMBL/GenBank/DDBJ whole genome shotgun (WGS) entry which is preliminary data.</text>
</comment>
<gene>
    <name evidence="2" type="ORF">S12H4_11978</name>
</gene>
<accession>X1SYK9</accession>
<keyword evidence="1" id="KW-1133">Transmembrane helix</keyword>
<keyword evidence="1" id="KW-0472">Membrane</keyword>
<feature type="non-terminal residue" evidence="2">
    <location>
        <position position="162"/>
    </location>
</feature>
<feature type="transmembrane region" description="Helical" evidence="1">
    <location>
        <begin position="74"/>
        <end position="98"/>
    </location>
</feature>
<feature type="transmembrane region" description="Helical" evidence="1">
    <location>
        <begin position="33"/>
        <end position="53"/>
    </location>
</feature>
<evidence type="ECO:0000313" key="2">
    <source>
        <dbReference type="EMBL" id="GAI80420.1"/>
    </source>
</evidence>
<name>X1SYK9_9ZZZZ</name>
<reference evidence="2" key="1">
    <citation type="journal article" date="2014" name="Front. Microbiol.">
        <title>High frequency of phylogenetically diverse reductive dehalogenase-homologous genes in deep subseafloor sedimentary metagenomes.</title>
        <authorList>
            <person name="Kawai M."/>
            <person name="Futagami T."/>
            <person name="Toyoda A."/>
            <person name="Takaki Y."/>
            <person name="Nishi S."/>
            <person name="Hori S."/>
            <person name="Arai W."/>
            <person name="Tsubouchi T."/>
            <person name="Morono Y."/>
            <person name="Uchiyama I."/>
            <person name="Ito T."/>
            <person name="Fujiyama A."/>
            <person name="Inagaki F."/>
            <person name="Takami H."/>
        </authorList>
    </citation>
    <scope>NUCLEOTIDE SEQUENCE</scope>
    <source>
        <strain evidence="2">Expedition CK06-06</strain>
    </source>
</reference>
<proteinExistence type="predicted"/>
<protein>
    <submittedName>
        <fullName evidence="2">Uncharacterized protein</fullName>
    </submittedName>
</protein>
<sequence length="162" mass="17465">MKKRMLLVILIFGSLWGCIEVFAGGALKEVIPRSSVVPTILGLAVLASARFLVNKLGSSTAIGVVAALFRLANAGGYFCHLWAIFLIGVSFDIVVSVLGRRWEKAKWQSLAGVSSAYLTTSLFSLTLAYIFKYEWWAIPGLPKVLDYIGVNGSLIAVGALIL</sequence>
<dbReference type="AlphaFoldDB" id="X1SYK9"/>
<feature type="transmembrane region" description="Helical" evidence="1">
    <location>
        <begin position="144"/>
        <end position="161"/>
    </location>
</feature>